<evidence type="ECO:0000313" key="4">
    <source>
        <dbReference type="Proteomes" id="UP000235916"/>
    </source>
</evidence>
<dbReference type="OrthoDB" id="8781670at2"/>
<dbReference type="InterPro" id="IPR013424">
    <property type="entry name" value="Ice-binding_C"/>
</dbReference>
<dbReference type="NCBIfam" id="NF038128">
    <property type="entry name" value="choice_anch_J"/>
    <property type="match status" value="1"/>
</dbReference>
<keyword evidence="1" id="KW-0732">Signal</keyword>
<protein>
    <submittedName>
        <fullName evidence="3">PEP-CTERM sorting domain-containing protein</fullName>
    </submittedName>
</protein>
<dbReference type="NCBIfam" id="TIGR02595">
    <property type="entry name" value="PEP_CTERM"/>
    <property type="match status" value="1"/>
</dbReference>
<sequence>MSARSIFARALVPAVIAALAAGNAAAADLTEGFDTVLPAGWTQKNNSAPIGTTNWFQGNATVFTSQSGAANSYIGANFNNTAGAGEISNWLITPTLSFNNGDTLTFWSRSVTDSLYPDRLEVRFSNVGGTDVGNTATSVGSFSTLLLSINPNLEQGGYPGEWTQYSATISGLSGATNGAIAFRYTVNSGGPSGDNSDYIGIDSVSITAAVPEPSTYALMALGLGAIGLRRRKQMQDR</sequence>
<proteinExistence type="predicted"/>
<dbReference type="AlphaFoldDB" id="A0A2N8L104"/>
<dbReference type="Proteomes" id="UP000235916">
    <property type="component" value="Unassembled WGS sequence"/>
</dbReference>
<feature type="domain" description="Ice-binding protein C-terminal" evidence="2">
    <location>
        <begin position="209"/>
        <end position="231"/>
    </location>
</feature>
<dbReference type="EMBL" id="POSP01000003">
    <property type="protein sequence ID" value="PND39362.1"/>
    <property type="molecule type" value="Genomic_DNA"/>
</dbReference>
<gene>
    <name evidence="3" type="ORF">C1O66_18720</name>
</gene>
<comment type="caution">
    <text evidence="3">The sequence shown here is derived from an EMBL/GenBank/DDBJ whole genome shotgun (WGS) entry which is preliminary data.</text>
</comment>
<keyword evidence="4" id="KW-1185">Reference proteome</keyword>
<accession>A0A2N8L104</accession>
<reference evidence="3 4" key="1">
    <citation type="submission" date="2018-01" db="EMBL/GenBank/DDBJ databases">
        <title>Draft genome sequence of Paucibacter aquatile CR182 isolated from freshwater of the Nakdong River.</title>
        <authorList>
            <person name="Choi A."/>
            <person name="Chung E.J."/>
        </authorList>
    </citation>
    <scope>NUCLEOTIDE SEQUENCE [LARGE SCALE GENOMIC DNA]</scope>
    <source>
        <strain evidence="3 4">CR182</strain>
    </source>
</reference>
<evidence type="ECO:0000313" key="3">
    <source>
        <dbReference type="EMBL" id="PND39362.1"/>
    </source>
</evidence>
<feature type="signal peptide" evidence="1">
    <location>
        <begin position="1"/>
        <end position="26"/>
    </location>
</feature>
<organism evidence="3 4">
    <name type="scientific">Kinneretia aquatilis</name>
    <dbReference type="NCBI Taxonomy" id="2070761"/>
    <lineage>
        <taxon>Bacteria</taxon>
        <taxon>Pseudomonadati</taxon>
        <taxon>Pseudomonadota</taxon>
        <taxon>Betaproteobacteria</taxon>
        <taxon>Burkholderiales</taxon>
        <taxon>Sphaerotilaceae</taxon>
        <taxon>Roseateles</taxon>
    </lineage>
</organism>
<evidence type="ECO:0000259" key="2">
    <source>
        <dbReference type="Pfam" id="PF07589"/>
    </source>
</evidence>
<name>A0A2N8L104_9BURK</name>
<dbReference type="Gene3D" id="2.60.120.200">
    <property type="match status" value="1"/>
</dbReference>
<dbReference type="RefSeq" id="WP_102769280.1">
    <property type="nucleotide sequence ID" value="NZ_POSP01000003.1"/>
</dbReference>
<evidence type="ECO:0000256" key="1">
    <source>
        <dbReference type="SAM" id="SignalP"/>
    </source>
</evidence>
<feature type="chain" id="PRO_5018140373" evidence="1">
    <location>
        <begin position="27"/>
        <end position="237"/>
    </location>
</feature>
<dbReference type="Pfam" id="PF07589">
    <property type="entry name" value="PEP-CTERM"/>
    <property type="match status" value="1"/>
</dbReference>